<reference evidence="1" key="1">
    <citation type="submission" date="2022-12" db="EMBL/GenBank/DDBJ databases">
        <title>Reclassification of two methanogenic archaea species isolated from the Kolyma lowland permafrost.</title>
        <authorList>
            <person name="Trubitsyn V.E."/>
            <person name="Rivkina E.M."/>
            <person name="Shcherbakova V.A."/>
        </authorList>
    </citation>
    <scope>NUCLEOTIDE SEQUENCE</scope>
    <source>
        <strain evidence="1">M2</strain>
        <strain evidence="2">MK4</strain>
    </source>
</reference>
<organism evidence="1 3">
    <name type="scientific">Methanobacterium veterum</name>
    <dbReference type="NCBI Taxonomy" id="408577"/>
    <lineage>
        <taxon>Archaea</taxon>
        <taxon>Methanobacteriati</taxon>
        <taxon>Methanobacteriota</taxon>
        <taxon>Methanomada group</taxon>
        <taxon>Methanobacteria</taxon>
        <taxon>Methanobacteriales</taxon>
        <taxon>Methanobacteriaceae</taxon>
        <taxon>Methanobacterium</taxon>
    </lineage>
</organism>
<dbReference type="AlphaFoldDB" id="A0A9E5DK27"/>
<comment type="caution">
    <text evidence="1">The sequence shown here is derived from an EMBL/GenBank/DDBJ whole genome shotgun (WGS) entry which is preliminary data.</text>
</comment>
<dbReference type="EMBL" id="JAPVER010000020">
    <property type="protein sequence ID" value="MCZ3365833.1"/>
    <property type="molecule type" value="Genomic_DNA"/>
</dbReference>
<dbReference type="InterPro" id="IPR046731">
    <property type="entry name" value="DUF6623"/>
</dbReference>
<dbReference type="Proteomes" id="UP001068021">
    <property type="component" value="Unassembled WGS sequence"/>
</dbReference>
<accession>A0A9E5DK27</accession>
<dbReference type="EMBL" id="JAPVES010000024">
    <property type="protein sequence ID" value="MCZ3371298.1"/>
    <property type="molecule type" value="Genomic_DNA"/>
</dbReference>
<evidence type="ECO:0000313" key="3">
    <source>
        <dbReference type="Proteomes" id="UP001068021"/>
    </source>
</evidence>
<dbReference type="Proteomes" id="UP001074446">
    <property type="component" value="Unassembled WGS sequence"/>
</dbReference>
<gene>
    <name evidence="2" type="ORF">O3H35_01460</name>
    <name evidence="1" type="ORF">O3H54_08040</name>
</gene>
<evidence type="ECO:0000313" key="1">
    <source>
        <dbReference type="EMBL" id="MCZ3365833.1"/>
    </source>
</evidence>
<dbReference type="Pfam" id="PF20328">
    <property type="entry name" value="DUF6623"/>
    <property type="match status" value="1"/>
</dbReference>
<sequence length="148" mass="16158">MTNNAYASWIHGSAMQIEFPENLASVKRAGWGITVSSKSGMSNVFHFPIPTPVIINDQRLKVGSVMLQFTTGSGDAVVRKIIINDGKNLLKSYENVNLSGKVGWKRFDVPNHPSAQLGIDIIVHVRFGVESSDHSMTFEAAGCDFLPP</sequence>
<name>A0A9E5DK27_9EURY</name>
<keyword evidence="3" id="KW-1185">Reference proteome</keyword>
<proteinExistence type="predicted"/>
<dbReference type="RefSeq" id="WP_052376009.1">
    <property type="nucleotide sequence ID" value="NZ_JAPVER010000020.1"/>
</dbReference>
<evidence type="ECO:0000313" key="2">
    <source>
        <dbReference type="EMBL" id="MCZ3371298.1"/>
    </source>
</evidence>
<protein>
    <submittedName>
        <fullName evidence="1">Uncharacterized protein</fullName>
    </submittedName>
</protein>